<dbReference type="PANTHER" id="PTHR22916">
    <property type="entry name" value="GLYCOSYLTRANSFERASE"/>
    <property type="match status" value="1"/>
</dbReference>
<evidence type="ECO:0000259" key="1">
    <source>
        <dbReference type="Pfam" id="PF00535"/>
    </source>
</evidence>
<accession>A0AA86GME1</accession>
<dbReference type="RefSeq" id="WP_067183906.1">
    <property type="nucleotide sequence ID" value="NZ_CP012199.1"/>
</dbReference>
<reference evidence="2 3" key="1">
    <citation type="journal article" date="2016" name="BMC Genomics">
        <title>Genomic analysis of the nitrate-respiring Sphingopyxis granuli (formerly Sphingomonas macrogoltabida) strain TFA.</title>
        <authorList>
            <person name="Garcia-Romero I."/>
            <person name="Perez-Pulido A.J."/>
            <person name="Gonzalez-Flores Y.E."/>
            <person name="Reyes-Ramirez F."/>
            <person name="Santero E."/>
            <person name="Floriano B."/>
        </authorList>
    </citation>
    <scope>NUCLEOTIDE SEQUENCE [LARGE SCALE GENOMIC DNA]</scope>
    <source>
        <strain evidence="2 3">TFA</strain>
    </source>
</reference>
<protein>
    <submittedName>
        <fullName evidence="2">Glycosyl transferase</fullName>
    </submittedName>
</protein>
<evidence type="ECO:0000313" key="2">
    <source>
        <dbReference type="EMBL" id="AMG74735.1"/>
    </source>
</evidence>
<dbReference type="PANTHER" id="PTHR22916:SF3">
    <property type="entry name" value="UDP-GLCNAC:BETAGAL BETA-1,3-N-ACETYLGLUCOSAMINYLTRANSFERASE-LIKE PROTEIN 1"/>
    <property type="match status" value="1"/>
</dbReference>
<dbReference type="AlphaFoldDB" id="A0AA86GME1"/>
<dbReference type="GO" id="GO:0016758">
    <property type="term" value="F:hexosyltransferase activity"/>
    <property type="evidence" value="ECO:0007669"/>
    <property type="project" value="UniProtKB-ARBA"/>
</dbReference>
<feature type="domain" description="Glycosyltransferase 2-like" evidence="1">
    <location>
        <begin position="7"/>
        <end position="107"/>
    </location>
</feature>
<dbReference type="KEGG" id="sgi:SGRAN_2372"/>
<dbReference type="CDD" id="cd00761">
    <property type="entry name" value="Glyco_tranf_GTA_type"/>
    <property type="match status" value="1"/>
</dbReference>
<dbReference type="EMBL" id="CP012199">
    <property type="protein sequence ID" value="AMG74735.1"/>
    <property type="molecule type" value="Genomic_DNA"/>
</dbReference>
<proteinExistence type="predicted"/>
<gene>
    <name evidence="2" type="ORF">SGRAN_2372</name>
</gene>
<dbReference type="InterPro" id="IPR029044">
    <property type="entry name" value="Nucleotide-diphossugar_trans"/>
</dbReference>
<keyword evidence="3" id="KW-1185">Reference proteome</keyword>
<name>A0AA86GME1_9SPHN</name>
<dbReference type="Proteomes" id="UP000058599">
    <property type="component" value="Chromosome"/>
</dbReference>
<sequence>MATPLFTIFTPTYNRAHTLPRVYESITAQTFRDFEWVVVDDGSTDNSAELIAGWAAEADFPIRYFHQTNGHKKTAFNHGVREARGELFLCWDSDDTAPADALRIFHDRWNSIPEAERGAYVGVTGLCIDEQGVIVGDSYPTDPYDSDTLSSTLGDGIGGEKWGFQRTAVLREYPFPEFIEGLVGEGLIWNAIARKYRTRYVNDVVRIYHIEQDSLIHSRKTVAKMRGVAEGQCFAAADFADHEWRWFFRAPIKVLKVAANHGRFSLHLRRGGGSVRHSPRTFPGRFLALLAWPIGFVAFLYDELGSS</sequence>
<evidence type="ECO:0000313" key="3">
    <source>
        <dbReference type="Proteomes" id="UP000058599"/>
    </source>
</evidence>
<dbReference type="Pfam" id="PF00535">
    <property type="entry name" value="Glycos_transf_2"/>
    <property type="match status" value="1"/>
</dbReference>
<keyword evidence="2" id="KW-0808">Transferase</keyword>
<dbReference type="SUPFAM" id="SSF53448">
    <property type="entry name" value="Nucleotide-diphospho-sugar transferases"/>
    <property type="match status" value="1"/>
</dbReference>
<dbReference type="Gene3D" id="3.90.550.10">
    <property type="entry name" value="Spore Coat Polysaccharide Biosynthesis Protein SpsA, Chain A"/>
    <property type="match status" value="1"/>
</dbReference>
<organism evidence="2 3">
    <name type="scientific">Sphingopyxis granuli</name>
    <dbReference type="NCBI Taxonomy" id="267128"/>
    <lineage>
        <taxon>Bacteria</taxon>
        <taxon>Pseudomonadati</taxon>
        <taxon>Pseudomonadota</taxon>
        <taxon>Alphaproteobacteria</taxon>
        <taxon>Sphingomonadales</taxon>
        <taxon>Sphingomonadaceae</taxon>
        <taxon>Sphingopyxis</taxon>
    </lineage>
</organism>
<dbReference type="InterPro" id="IPR001173">
    <property type="entry name" value="Glyco_trans_2-like"/>
</dbReference>